<dbReference type="SUPFAM" id="SSF52540">
    <property type="entry name" value="P-loop containing nucleoside triphosphate hydrolases"/>
    <property type="match status" value="1"/>
</dbReference>
<evidence type="ECO:0000313" key="2">
    <source>
        <dbReference type="EMBL" id="KGD65298.1"/>
    </source>
</evidence>
<gene>
    <name evidence="2" type="ORF">Y5S_01191</name>
</gene>
<evidence type="ECO:0000259" key="1">
    <source>
        <dbReference type="Pfam" id="PF13614"/>
    </source>
</evidence>
<organism evidence="2 3">
    <name type="scientific">Alcanivorax nanhaiticus</name>
    <dbReference type="NCBI Taxonomy" id="1177154"/>
    <lineage>
        <taxon>Bacteria</taxon>
        <taxon>Pseudomonadati</taxon>
        <taxon>Pseudomonadota</taxon>
        <taxon>Gammaproteobacteria</taxon>
        <taxon>Oceanospirillales</taxon>
        <taxon>Alcanivoracaceae</taxon>
        <taxon>Alcanivorax</taxon>
    </lineage>
</organism>
<name>A0A095TSD5_9GAMM</name>
<keyword evidence="3" id="KW-1185">Reference proteome</keyword>
<dbReference type="AlphaFoldDB" id="A0A095TSD5"/>
<dbReference type="EMBL" id="ARXV01000004">
    <property type="protein sequence ID" value="KGD65298.1"/>
    <property type="molecule type" value="Genomic_DNA"/>
</dbReference>
<dbReference type="InterPro" id="IPR027417">
    <property type="entry name" value="P-loop_NTPase"/>
</dbReference>
<proteinExistence type="predicted"/>
<dbReference type="Gene3D" id="3.40.50.300">
    <property type="entry name" value="P-loop containing nucleotide triphosphate hydrolases"/>
    <property type="match status" value="1"/>
</dbReference>
<dbReference type="RefSeq" id="WP_035231314.1">
    <property type="nucleotide sequence ID" value="NZ_ARXV01000004.1"/>
</dbReference>
<dbReference type="eggNOG" id="COG1192">
    <property type="taxonomic scope" value="Bacteria"/>
</dbReference>
<protein>
    <submittedName>
        <fullName evidence="2">ParA family protein</fullName>
    </submittedName>
</protein>
<comment type="caution">
    <text evidence="2">The sequence shown here is derived from an EMBL/GenBank/DDBJ whole genome shotgun (WGS) entry which is preliminary data.</text>
</comment>
<dbReference type="InterPro" id="IPR050678">
    <property type="entry name" value="DNA_Partitioning_ATPase"/>
</dbReference>
<dbReference type="Pfam" id="PF13614">
    <property type="entry name" value="AAA_31"/>
    <property type="match status" value="1"/>
</dbReference>
<dbReference type="InterPro" id="IPR025669">
    <property type="entry name" value="AAA_dom"/>
</dbReference>
<accession>A0A095TSD5</accession>
<dbReference type="OrthoDB" id="9799330at2"/>
<reference evidence="2 3" key="1">
    <citation type="submission" date="2012-09" db="EMBL/GenBank/DDBJ databases">
        <title>Genome Sequence of alkane-degrading Bacterium Alcanivorax sp. 19-m-6.</title>
        <authorList>
            <person name="Lai Q."/>
            <person name="Shao Z."/>
        </authorList>
    </citation>
    <scope>NUCLEOTIDE SEQUENCE [LARGE SCALE GENOMIC DNA]</scope>
    <source>
        <strain evidence="2 3">19-m-6</strain>
    </source>
</reference>
<dbReference type="PANTHER" id="PTHR13696">
    <property type="entry name" value="P-LOOP CONTAINING NUCLEOSIDE TRIPHOSPHATE HYDROLASE"/>
    <property type="match status" value="1"/>
</dbReference>
<dbReference type="CDD" id="cd02042">
    <property type="entry name" value="ParAB_family"/>
    <property type="match status" value="1"/>
</dbReference>
<dbReference type="PATRIC" id="fig|1177154.3.peg.1209"/>
<dbReference type="PANTHER" id="PTHR13696:SF52">
    <property type="entry name" value="PARA FAMILY PROTEIN CT_582"/>
    <property type="match status" value="1"/>
</dbReference>
<feature type="domain" description="AAA" evidence="1">
    <location>
        <begin position="1"/>
        <end position="164"/>
    </location>
</feature>
<sequence length="248" mass="27771">MQTIAFYNLKGGVGKTASAVNIAWHAARWKHRTLLWDLDPQGAASFYLGVDDGEGYKAGNVLKGKQPIGRLKRETRWPNLNAIPADISMRNADIKLSEGGSAKNKLKQLIAPLGESYELVILDCPPTLSPVAESIFAAVDYLFVPVIPTHLSVRAFQQVRDWIDSKNYKNLTVVPFFNMVDRHRDLHVEMLVKRPKVMKGGLKTWIPYSTHVEQMGDHKAPVGEFAPYTPSAQAFRAMWFEIAGKLKL</sequence>
<dbReference type="STRING" id="1177154.Y5S_01191"/>
<evidence type="ECO:0000313" key="3">
    <source>
        <dbReference type="Proteomes" id="UP000029444"/>
    </source>
</evidence>
<dbReference type="Proteomes" id="UP000029444">
    <property type="component" value="Unassembled WGS sequence"/>
</dbReference>